<gene>
    <name evidence="1" type="ORF">GSTUAT00004502001</name>
</gene>
<organism evidence="1 2">
    <name type="scientific">Tuber aestivum</name>
    <name type="common">summer truffle</name>
    <dbReference type="NCBI Taxonomy" id="59557"/>
    <lineage>
        <taxon>Eukaryota</taxon>
        <taxon>Fungi</taxon>
        <taxon>Dikarya</taxon>
        <taxon>Ascomycota</taxon>
        <taxon>Pezizomycotina</taxon>
        <taxon>Pezizomycetes</taxon>
        <taxon>Pezizales</taxon>
        <taxon>Tuberaceae</taxon>
        <taxon>Tuber</taxon>
    </lineage>
</organism>
<dbReference type="Proteomes" id="UP001412239">
    <property type="component" value="Unassembled WGS sequence"/>
</dbReference>
<accession>A0A292PY48</accession>
<proteinExistence type="predicted"/>
<reference evidence="1" key="1">
    <citation type="submission" date="2015-10" db="EMBL/GenBank/DDBJ databases">
        <authorList>
            <person name="Regsiter A."/>
            <person name="william w."/>
        </authorList>
    </citation>
    <scope>NUCLEOTIDE SEQUENCE</scope>
    <source>
        <strain evidence="1">Montdore</strain>
    </source>
</reference>
<dbReference type="EMBL" id="LN891022">
    <property type="protein sequence ID" value="CUS11400.1"/>
    <property type="molecule type" value="Genomic_DNA"/>
</dbReference>
<keyword evidence="2" id="KW-1185">Reference proteome</keyword>
<dbReference type="AlphaFoldDB" id="A0A292PY48"/>
<evidence type="ECO:0000313" key="1">
    <source>
        <dbReference type="EMBL" id="CUS11400.1"/>
    </source>
</evidence>
<protein>
    <submittedName>
        <fullName evidence="1">Uncharacterized protein</fullName>
    </submittedName>
</protein>
<evidence type="ECO:0000313" key="2">
    <source>
        <dbReference type="Proteomes" id="UP001412239"/>
    </source>
</evidence>
<sequence>MRSKPYQNNGLRYWYSLVKQRFNAIPVLDSGRFARMESKSDNRRITSRVGSRTGTTTIPETVRTGLPLSSERNRGFGITADEPCLARQLGANGLKKTVCWIYRFLSTVLLLHINANISYHIWAAHIFIYLR</sequence>
<name>A0A292PY48_9PEZI</name>